<name>A0A844H2H3_9CHRO</name>
<dbReference type="InterPro" id="IPR025477">
    <property type="entry name" value="DUF4327"/>
</dbReference>
<accession>A0A844H2H3</accession>
<dbReference type="Pfam" id="PF14217">
    <property type="entry name" value="DUF4327"/>
    <property type="match status" value="1"/>
</dbReference>
<dbReference type="RefSeq" id="WP_015218860.1">
    <property type="nucleotide sequence ID" value="NZ_WMIA01000033.1"/>
</dbReference>
<evidence type="ECO:0000313" key="2">
    <source>
        <dbReference type="Proteomes" id="UP000437131"/>
    </source>
</evidence>
<reference evidence="1 2" key="1">
    <citation type="submission" date="2019-11" db="EMBL/GenBank/DDBJ databases">
        <title>Isolation of a new High Light Tolerant Cyanobacteria.</title>
        <authorList>
            <person name="Dobson Z."/>
            <person name="Vaughn N."/>
            <person name="Vaughn M."/>
            <person name="Fromme P."/>
            <person name="Mazor Y."/>
        </authorList>
    </citation>
    <scope>NUCLEOTIDE SEQUENCE [LARGE SCALE GENOMIC DNA]</scope>
    <source>
        <strain evidence="1 2">0216</strain>
    </source>
</reference>
<dbReference type="Proteomes" id="UP000437131">
    <property type="component" value="Unassembled WGS sequence"/>
</dbReference>
<evidence type="ECO:0000313" key="1">
    <source>
        <dbReference type="EMBL" id="MTF40545.1"/>
    </source>
</evidence>
<proteinExistence type="predicted"/>
<gene>
    <name evidence="1" type="ORF">GGC33_16665</name>
</gene>
<comment type="caution">
    <text evidence="1">The sequence shown here is derived from an EMBL/GenBank/DDBJ whole genome shotgun (WGS) entry which is preliminary data.</text>
</comment>
<organism evidence="1 2">
    <name type="scientific">Cyanobacterium aponinum 0216</name>
    <dbReference type="NCBI Taxonomy" id="2676140"/>
    <lineage>
        <taxon>Bacteria</taxon>
        <taxon>Bacillati</taxon>
        <taxon>Cyanobacteriota</taxon>
        <taxon>Cyanophyceae</taxon>
        <taxon>Oscillatoriophycideae</taxon>
        <taxon>Chroococcales</taxon>
        <taxon>Geminocystaceae</taxon>
        <taxon>Cyanobacterium</taxon>
    </lineage>
</organism>
<dbReference type="AlphaFoldDB" id="A0A844H2H3"/>
<dbReference type="EMBL" id="WMIA01000033">
    <property type="protein sequence ID" value="MTF40545.1"/>
    <property type="molecule type" value="Genomic_DNA"/>
</dbReference>
<protein>
    <submittedName>
        <fullName evidence="1">DUF4327 family protein</fullName>
    </submittedName>
</protein>
<sequence length="72" mass="8173">MPRKQVIHPMVKLQQKVSSLVNSQIISPDDSIGKIALLFGSDWAFLKSELISFGFSMQDPVRDLLVVQKWDD</sequence>